<reference evidence="3" key="1">
    <citation type="journal article" date="2014" name="FEMS Microbiol. Lett.">
        <title>Draft Genomic DNA Sequence of the Facultatively Methylotrophic Bacterium Acidomonas methanolica type strain MB58.</title>
        <authorList>
            <person name="Higashiura N."/>
            <person name="Hadano H."/>
            <person name="Hirakawa H."/>
            <person name="Matsutani M."/>
            <person name="Takabe S."/>
            <person name="Matsushita K."/>
            <person name="Azuma Y."/>
        </authorList>
    </citation>
    <scope>NUCLEOTIDE SEQUENCE [LARGE SCALE GENOMIC DNA]</scope>
    <source>
        <strain evidence="3">MB58</strain>
    </source>
</reference>
<feature type="transmembrane region" description="Helical" evidence="1">
    <location>
        <begin position="60"/>
        <end position="84"/>
    </location>
</feature>
<evidence type="ECO:0000313" key="3">
    <source>
        <dbReference type="Proteomes" id="UP000019760"/>
    </source>
</evidence>
<proteinExistence type="predicted"/>
<evidence type="ECO:0000256" key="1">
    <source>
        <dbReference type="SAM" id="Phobius"/>
    </source>
</evidence>
<gene>
    <name evidence="2" type="ORF">Amme_012_009</name>
</gene>
<name>A0A023D2N0_ACIMT</name>
<dbReference type="OrthoDB" id="7272469at2"/>
<sequence length="230" mass="23214">MTLLDDVALGREDASDGKPLWDTGPVPGSAQDFARRLRVLLPSGWFPAPPQDLQTEQAPVLAAMLLGFGSVLAGFWALIGAVAAQTRLATMGGPFLDMAAADFFGADDVLRQAGESDAAYRARIAASLVATRNTRAAVSAAVQGVTGMAPRVIEAMNAADCHAFGAANAAAAGGGYGYGAAGLRYGSLTGGQVFIEAGVASGTEASVQMVAAAVARVKAAGVTAWIRSDG</sequence>
<keyword evidence="1" id="KW-1133">Transmembrane helix</keyword>
<accession>A0A023D2N0</accession>
<dbReference type="EMBL" id="BAND01000012">
    <property type="protein sequence ID" value="GAJ28020.1"/>
    <property type="molecule type" value="Genomic_DNA"/>
</dbReference>
<dbReference type="PIRSF" id="PIRSF028438">
    <property type="entry name" value="UCP028438"/>
    <property type="match status" value="1"/>
</dbReference>
<comment type="caution">
    <text evidence="2">The sequence shown here is derived from an EMBL/GenBank/DDBJ whole genome shotgun (WGS) entry which is preliminary data.</text>
</comment>
<evidence type="ECO:0000313" key="2">
    <source>
        <dbReference type="EMBL" id="GAJ28020.1"/>
    </source>
</evidence>
<dbReference type="InterPro" id="IPR016884">
    <property type="entry name" value="UCP028438"/>
</dbReference>
<reference evidence="2 3" key="2">
    <citation type="journal article" date="2014" name="FEMS Microbiol. Lett.">
        <title>Draft genomic DNA sequence of the facultatively methylotrophic bacterium Acidomonas methanolica type strain MB58.</title>
        <authorList>
            <person name="Higashiura N."/>
            <person name="Hadano H."/>
            <person name="Hirakawa H."/>
            <person name="Matsutani M."/>
            <person name="Takabe S."/>
            <person name="Matsushita K."/>
            <person name="Azuma Y."/>
        </authorList>
    </citation>
    <scope>NUCLEOTIDE SEQUENCE [LARGE SCALE GENOMIC DNA]</scope>
    <source>
        <strain evidence="2 3">MB58</strain>
    </source>
</reference>
<dbReference type="Proteomes" id="UP000019760">
    <property type="component" value="Unassembled WGS sequence"/>
</dbReference>
<keyword evidence="1" id="KW-0472">Membrane</keyword>
<organism evidence="2 3">
    <name type="scientific">Acidomonas methanolica NBRC 104435</name>
    <dbReference type="NCBI Taxonomy" id="1231351"/>
    <lineage>
        <taxon>Bacteria</taxon>
        <taxon>Pseudomonadati</taxon>
        <taxon>Pseudomonadota</taxon>
        <taxon>Alphaproteobacteria</taxon>
        <taxon>Acetobacterales</taxon>
        <taxon>Acetobacteraceae</taxon>
        <taxon>Acidomonas</taxon>
    </lineage>
</organism>
<keyword evidence="3" id="KW-1185">Reference proteome</keyword>
<protein>
    <submittedName>
        <fullName evidence="2">Uncharacterized protein</fullName>
    </submittedName>
</protein>
<dbReference type="AlphaFoldDB" id="A0A023D2N0"/>
<dbReference type="RefSeq" id="WP_052511615.1">
    <property type="nucleotide sequence ID" value="NZ_BAND01000012.1"/>
</dbReference>
<keyword evidence="1" id="KW-0812">Transmembrane</keyword>